<reference evidence="3 4" key="1">
    <citation type="submission" date="2016-07" db="EMBL/GenBank/DDBJ databases">
        <title>Pervasive Adenine N6-methylation of Active Genes in Fungi.</title>
        <authorList>
            <consortium name="DOE Joint Genome Institute"/>
            <person name="Mondo S.J."/>
            <person name="Dannebaum R.O."/>
            <person name="Kuo R.C."/>
            <person name="Labutti K."/>
            <person name="Haridas S."/>
            <person name="Kuo A."/>
            <person name="Salamov A."/>
            <person name="Ahrendt S.R."/>
            <person name="Lipzen A."/>
            <person name="Sullivan W."/>
            <person name="Andreopoulos W.B."/>
            <person name="Clum A."/>
            <person name="Lindquist E."/>
            <person name="Daum C."/>
            <person name="Ramamoorthy G.K."/>
            <person name="Gryganskyi A."/>
            <person name="Culley D."/>
            <person name="Magnuson J.K."/>
            <person name="James T.Y."/>
            <person name="O'Malley M.A."/>
            <person name="Stajich J.E."/>
            <person name="Spatafora J.W."/>
            <person name="Visel A."/>
            <person name="Grigoriev I.V."/>
        </authorList>
    </citation>
    <scope>NUCLEOTIDE SEQUENCE [LARGE SCALE GENOMIC DNA]</scope>
    <source>
        <strain evidence="3 4">CBS 931.73</strain>
    </source>
</reference>
<feature type="chain" id="PRO_5012937491" description="Peptidase C51 domain-containing protein" evidence="1">
    <location>
        <begin position="22"/>
        <end position="174"/>
    </location>
</feature>
<evidence type="ECO:0000256" key="1">
    <source>
        <dbReference type="SAM" id="SignalP"/>
    </source>
</evidence>
<gene>
    <name evidence="3" type="ORF">K493DRAFT_300479</name>
</gene>
<evidence type="ECO:0000313" key="4">
    <source>
        <dbReference type="Proteomes" id="UP000193498"/>
    </source>
</evidence>
<feature type="signal peptide" evidence="1">
    <location>
        <begin position="1"/>
        <end position="21"/>
    </location>
</feature>
<dbReference type="Gene3D" id="3.90.1720.10">
    <property type="entry name" value="endopeptidase domain like (from Nostoc punctiforme)"/>
    <property type="match status" value="1"/>
</dbReference>
<accession>A0A1Y1YH31</accession>
<dbReference type="EMBL" id="MCFE01000135">
    <property type="protein sequence ID" value="ORX97307.1"/>
    <property type="molecule type" value="Genomic_DNA"/>
</dbReference>
<dbReference type="Proteomes" id="UP000193498">
    <property type="component" value="Unassembled WGS sequence"/>
</dbReference>
<dbReference type="Pfam" id="PF05257">
    <property type="entry name" value="CHAP"/>
    <property type="match status" value="1"/>
</dbReference>
<proteinExistence type="predicted"/>
<name>A0A1Y1YH31_9FUNG</name>
<sequence length="174" mass="19198">MSSFSCLLVLALYLTGFMVHTLPLYDTASGVRLHSNSYQTSSNGVDRVYHLSSRAIKASLQFRFNNGQCTDWADARYAQLTGNHVDWSGDASTWASSARGSSGWSVSKQPRVPSIIVIQPGYQGVGSDGHVAVVERIESDDEVYTSNYNYNGGPYIKTYETFQSGYGVSFVWHN</sequence>
<dbReference type="InterPro" id="IPR007921">
    <property type="entry name" value="CHAP_dom"/>
</dbReference>
<dbReference type="InterPro" id="IPR038765">
    <property type="entry name" value="Papain-like_cys_pep_sf"/>
</dbReference>
<dbReference type="PROSITE" id="PS50911">
    <property type="entry name" value="CHAP"/>
    <property type="match status" value="1"/>
</dbReference>
<keyword evidence="4" id="KW-1185">Reference proteome</keyword>
<dbReference type="AlphaFoldDB" id="A0A1Y1YH31"/>
<evidence type="ECO:0000313" key="3">
    <source>
        <dbReference type="EMBL" id="ORX97307.1"/>
    </source>
</evidence>
<evidence type="ECO:0000259" key="2">
    <source>
        <dbReference type="PROSITE" id="PS50911"/>
    </source>
</evidence>
<comment type="caution">
    <text evidence="3">The sequence shown here is derived from an EMBL/GenBank/DDBJ whole genome shotgun (WGS) entry which is preliminary data.</text>
</comment>
<organism evidence="3 4">
    <name type="scientific">Basidiobolus meristosporus CBS 931.73</name>
    <dbReference type="NCBI Taxonomy" id="1314790"/>
    <lineage>
        <taxon>Eukaryota</taxon>
        <taxon>Fungi</taxon>
        <taxon>Fungi incertae sedis</taxon>
        <taxon>Zoopagomycota</taxon>
        <taxon>Entomophthoromycotina</taxon>
        <taxon>Basidiobolomycetes</taxon>
        <taxon>Basidiobolales</taxon>
        <taxon>Basidiobolaceae</taxon>
        <taxon>Basidiobolus</taxon>
    </lineage>
</organism>
<feature type="domain" description="Peptidase C51" evidence="2">
    <location>
        <begin position="44"/>
        <end position="172"/>
    </location>
</feature>
<protein>
    <recommendedName>
        <fullName evidence="2">Peptidase C51 domain-containing protein</fullName>
    </recommendedName>
</protein>
<keyword evidence="1" id="KW-0732">Signal</keyword>
<dbReference type="InParanoid" id="A0A1Y1YH31"/>
<dbReference type="SUPFAM" id="SSF54001">
    <property type="entry name" value="Cysteine proteinases"/>
    <property type="match status" value="1"/>
</dbReference>